<evidence type="ECO:0000313" key="2">
    <source>
        <dbReference type="Proteomes" id="UP001313282"/>
    </source>
</evidence>
<dbReference type="Gene3D" id="3.30.70.100">
    <property type="match status" value="1"/>
</dbReference>
<keyword evidence="2" id="KW-1185">Reference proteome</keyword>
<reference evidence="1 2" key="1">
    <citation type="submission" date="2019-10" db="EMBL/GenBank/DDBJ databases">
        <authorList>
            <person name="Palmer J.M."/>
        </authorList>
    </citation>
    <scope>NUCLEOTIDE SEQUENCE [LARGE SCALE GENOMIC DNA]</scope>
    <source>
        <strain evidence="1 2">TWF718</strain>
    </source>
</reference>
<protein>
    <recommendedName>
        <fullName evidence="3">ABM domain-containing protein</fullName>
    </recommendedName>
</protein>
<proteinExistence type="predicted"/>
<dbReference type="AlphaFoldDB" id="A0AAN8N5P7"/>
<evidence type="ECO:0008006" key="3">
    <source>
        <dbReference type="Google" id="ProtNLM"/>
    </source>
</evidence>
<evidence type="ECO:0000313" key="1">
    <source>
        <dbReference type="EMBL" id="KAK6357386.1"/>
    </source>
</evidence>
<name>A0AAN8N5P7_9PEZI</name>
<sequence length="221" mass="24931">MVTTEVCVFNILPTLTLKDLLSPSHTHQKSLSLVRSQPGCLALYWGIGTQDPQKLIWFIEWDSLSSHQLFQSQPEYPDFTSNILSALTSPTITDPPPVFFLHYNFTHPLSSLIKQQTATKNPYLEYFSLSASPSLSCDTISTTISNVQADLNTYDGGVPSTFNFAIDEGQEHNILCLVCWREQSQHETFIQTEVFRENALKLNELAVSAPVVFHIHLQELE</sequence>
<comment type="caution">
    <text evidence="1">The sequence shown here is derived from an EMBL/GenBank/DDBJ whole genome shotgun (WGS) entry which is preliminary data.</text>
</comment>
<accession>A0AAN8N5P7</accession>
<dbReference type="EMBL" id="JAVHNR010000001">
    <property type="protein sequence ID" value="KAK6357386.1"/>
    <property type="molecule type" value="Genomic_DNA"/>
</dbReference>
<organism evidence="1 2">
    <name type="scientific">Orbilia javanica</name>
    <dbReference type="NCBI Taxonomy" id="47235"/>
    <lineage>
        <taxon>Eukaryota</taxon>
        <taxon>Fungi</taxon>
        <taxon>Dikarya</taxon>
        <taxon>Ascomycota</taxon>
        <taxon>Pezizomycotina</taxon>
        <taxon>Orbiliomycetes</taxon>
        <taxon>Orbiliales</taxon>
        <taxon>Orbiliaceae</taxon>
        <taxon>Orbilia</taxon>
    </lineage>
</organism>
<dbReference type="InterPro" id="IPR011008">
    <property type="entry name" value="Dimeric_a/b-barrel"/>
</dbReference>
<gene>
    <name evidence="1" type="ORF">TWF718_001699</name>
</gene>
<dbReference type="Proteomes" id="UP001313282">
    <property type="component" value="Unassembled WGS sequence"/>
</dbReference>
<dbReference type="SUPFAM" id="SSF54909">
    <property type="entry name" value="Dimeric alpha+beta barrel"/>
    <property type="match status" value="1"/>
</dbReference>